<dbReference type="InterPro" id="IPR029058">
    <property type="entry name" value="AB_hydrolase_fold"/>
</dbReference>
<evidence type="ECO:0000313" key="6">
    <source>
        <dbReference type="Proteomes" id="UP000504637"/>
    </source>
</evidence>
<organism evidence="7">
    <name type="scientific">Dissoconium aciculare CBS 342.82</name>
    <dbReference type="NCBI Taxonomy" id="1314786"/>
    <lineage>
        <taxon>Eukaryota</taxon>
        <taxon>Fungi</taxon>
        <taxon>Dikarya</taxon>
        <taxon>Ascomycota</taxon>
        <taxon>Pezizomycotina</taxon>
        <taxon>Dothideomycetes</taxon>
        <taxon>Dothideomycetidae</taxon>
        <taxon>Mycosphaerellales</taxon>
        <taxon>Dissoconiaceae</taxon>
        <taxon>Dissoconium</taxon>
    </lineage>
</organism>
<evidence type="ECO:0000256" key="1">
    <source>
        <dbReference type="ARBA" id="ARBA00010515"/>
    </source>
</evidence>
<dbReference type="SUPFAM" id="SSF53474">
    <property type="entry name" value="alpha/beta-Hydrolases"/>
    <property type="match status" value="1"/>
</dbReference>
<dbReference type="PANTHER" id="PTHR48081">
    <property type="entry name" value="AB HYDROLASE SUPERFAMILY PROTEIN C4A8.06C"/>
    <property type="match status" value="1"/>
</dbReference>
<protein>
    <submittedName>
        <fullName evidence="7">Alpha/beta-hydrolase</fullName>
    </submittedName>
</protein>
<dbReference type="InterPro" id="IPR033140">
    <property type="entry name" value="Lipase_GDXG_put_SER_AS"/>
</dbReference>
<dbReference type="Gene3D" id="3.40.50.1820">
    <property type="entry name" value="alpha/beta hydrolase"/>
    <property type="match status" value="1"/>
</dbReference>
<dbReference type="GeneID" id="54356814"/>
<evidence type="ECO:0000313" key="7">
    <source>
        <dbReference type="RefSeq" id="XP_033463872.1"/>
    </source>
</evidence>
<reference evidence="7" key="1">
    <citation type="submission" date="2020-01" db="EMBL/GenBank/DDBJ databases">
        <authorList>
            <consortium name="DOE Joint Genome Institute"/>
            <person name="Haridas S."/>
            <person name="Albert R."/>
            <person name="Binder M."/>
            <person name="Bloem J."/>
            <person name="Labutti K."/>
            <person name="Salamov A."/>
            <person name="Andreopoulos B."/>
            <person name="Baker S.E."/>
            <person name="Barry K."/>
            <person name="Bills G."/>
            <person name="Bluhm B.H."/>
            <person name="Cannon C."/>
            <person name="Castanera R."/>
            <person name="Culley D.E."/>
            <person name="Daum C."/>
            <person name="Ezra D."/>
            <person name="Gonzalez J.B."/>
            <person name="Henrissat B."/>
            <person name="Kuo A."/>
            <person name="Liang C."/>
            <person name="Lipzen A."/>
            <person name="Lutzoni F."/>
            <person name="Magnuson J."/>
            <person name="Mondo S."/>
            <person name="Nolan M."/>
            <person name="Ohm R."/>
            <person name="Pangilinan J."/>
            <person name="Park H.-J."/>
            <person name="Ramirez L."/>
            <person name="Alfaro M."/>
            <person name="Sun H."/>
            <person name="Tritt A."/>
            <person name="Yoshinaga Y."/>
            <person name="Zwiers L.-H."/>
            <person name="Turgeon B.G."/>
            <person name="Goodwin S.B."/>
            <person name="Spatafora J.W."/>
            <person name="Crous P.W."/>
            <person name="Grigoriev I.V."/>
        </authorList>
    </citation>
    <scope>NUCLEOTIDE SEQUENCE</scope>
    <source>
        <strain evidence="7">CBS 342.82</strain>
    </source>
</reference>
<comment type="similarity">
    <text evidence="1">Belongs to the 'GDXG' lipolytic enzyme family.</text>
</comment>
<dbReference type="InterPro" id="IPR050300">
    <property type="entry name" value="GDXG_lipolytic_enzyme"/>
</dbReference>
<dbReference type="PANTHER" id="PTHR48081:SF31">
    <property type="entry name" value="STERYL ACETYL HYDROLASE MUG81-RELATED"/>
    <property type="match status" value="1"/>
</dbReference>
<proteinExistence type="inferred from homology"/>
<dbReference type="Proteomes" id="UP000504637">
    <property type="component" value="Unplaced"/>
</dbReference>
<reference evidence="7" key="3">
    <citation type="submission" date="2025-08" db="UniProtKB">
        <authorList>
            <consortium name="RefSeq"/>
        </authorList>
    </citation>
    <scope>IDENTIFICATION</scope>
    <source>
        <strain evidence="7">CBS 342.82</strain>
    </source>
</reference>
<reference evidence="7" key="2">
    <citation type="submission" date="2020-04" db="EMBL/GenBank/DDBJ databases">
        <authorList>
            <consortium name="NCBI Genome Project"/>
        </authorList>
    </citation>
    <scope>NUCLEOTIDE SEQUENCE</scope>
    <source>
        <strain evidence="7">CBS 342.82</strain>
    </source>
</reference>
<keyword evidence="4" id="KW-1133">Transmembrane helix</keyword>
<feature type="transmembrane region" description="Helical" evidence="4">
    <location>
        <begin position="6"/>
        <end position="29"/>
    </location>
</feature>
<dbReference type="Pfam" id="PF07859">
    <property type="entry name" value="Abhydrolase_3"/>
    <property type="match status" value="1"/>
</dbReference>
<dbReference type="RefSeq" id="XP_033463872.1">
    <property type="nucleotide sequence ID" value="XM_033599015.1"/>
</dbReference>
<sequence>MGVTKILRVSVDIATFLSLLIYVSIVGIFSRPKGFTWFRNTAYAAVRILTARQAILDLRKRQTSVDSYKTYTSKRGLPQEITPLGNDAHLLWIGPPDAEHVLYHFHGGGYLTHAGLPHYLMLHDLIIHAKERGKSLRVAMLHYGLCPETSYPTQLIQAVEGLNYLLETSKIPASKILIAGDSAGGNLALSLIAHVMHPHSTIEAINLPADDSKFIGLFLESPYISFDDRSPSWKANKNKDIITTALLQRSATGYLGGAARDFYNEPFAAPIEFWDHIPARIIKIYYGTYEVFADDVRVFGERLKPGNPQIEMLAVEHDVHCQNLIDTTITEKVEKSGHFFRDWIMNAI</sequence>
<evidence type="ECO:0000256" key="4">
    <source>
        <dbReference type="SAM" id="Phobius"/>
    </source>
</evidence>
<keyword evidence="4" id="KW-0472">Membrane</keyword>
<keyword evidence="6" id="KW-1185">Reference proteome</keyword>
<gene>
    <name evidence="7" type="ORF">K489DRAFT_126751</name>
</gene>
<dbReference type="PROSITE" id="PS01174">
    <property type="entry name" value="LIPASE_GDXG_SER"/>
    <property type="match status" value="1"/>
</dbReference>
<feature type="active site" evidence="3">
    <location>
        <position position="182"/>
    </location>
</feature>
<evidence type="ECO:0000256" key="3">
    <source>
        <dbReference type="PROSITE-ProRule" id="PRU10038"/>
    </source>
</evidence>
<dbReference type="OrthoDB" id="2152029at2759"/>
<evidence type="ECO:0000259" key="5">
    <source>
        <dbReference type="Pfam" id="PF07859"/>
    </source>
</evidence>
<feature type="domain" description="Alpha/beta hydrolase fold-3" evidence="5">
    <location>
        <begin position="103"/>
        <end position="321"/>
    </location>
</feature>
<dbReference type="InterPro" id="IPR013094">
    <property type="entry name" value="AB_hydrolase_3"/>
</dbReference>
<accession>A0A6J3MFR6</accession>
<keyword evidence="2" id="KW-0378">Hydrolase</keyword>
<dbReference type="GO" id="GO:0016787">
    <property type="term" value="F:hydrolase activity"/>
    <property type="evidence" value="ECO:0007669"/>
    <property type="project" value="UniProtKB-KW"/>
</dbReference>
<dbReference type="AlphaFoldDB" id="A0A6J3MFR6"/>
<evidence type="ECO:0000256" key="2">
    <source>
        <dbReference type="ARBA" id="ARBA00022801"/>
    </source>
</evidence>
<keyword evidence="4" id="KW-0812">Transmembrane</keyword>
<name>A0A6J3MFR6_9PEZI</name>